<dbReference type="AlphaFoldDB" id="A0AAV5GB06"/>
<name>A0AAV5GB06_CORAM</name>
<protein>
    <submittedName>
        <fullName evidence="5">GntR family transcriptional regulator</fullName>
    </submittedName>
</protein>
<dbReference type="Proteomes" id="UP001054925">
    <property type="component" value="Unassembled WGS sequence"/>
</dbReference>
<dbReference type="CDD" id="cd07377">
    <property type="entry name" value="WHTH_GntR"/>
    <property type="match status" value="1"/>
</dbReference>
<dbReference type="InterPro" id="IPR036388">
    <property type="entry name" value="WH-like_DNA-bd_sf"/>
</dbReference>
<sequence length="128" mass="14080">MNMAMDNSTQPLFRQIASLVEDSIVDGILTEGAQAPSTNELADFHSINPATARKGLNLLVDVGVLDKRRGIGMFVASGATDNIRERRRREFAADYVAPLVDEAVRLNYSRAALTDLIERVAESRGLYK</sequence>
<dbReference type="SUPFAM" id="SSF46785">
    <property type="entry name" value="Winged helix' DNA-binding domain"/>
    <property type="match status" value="1"/>
</dbReference>
<dbReference type="Gene3D" id="1.10.10.10">
    <property type="entry name" value="Winged helix-like DNA-binding domain superfamily/Winged helix DNA-binding domain"/>
    <property type="match status" value="1"/>
</dbReference>
<dbReference type="InterPro" id="IPR036390">
    <property type="entry name" value="WH_DNA-bd_sf"/>
</dbReference>
<evidence type="ECO:0000256" key="3">
    <source>
        <dbReference type="ARBA" id="ARBA00023163"/>
    </source>
</evidence>
<dbReference type="InterPro" id="IPR000524">
    <property type="entry name" value="Tscrpt_reg_HTH_GntR"/>
</dbReference>
<keyword evidence="1" id="KW-0805">Transcription regulation</keyword>
<dbReference type="EMBL" id="BQKK01000004">
    <property type="protein sequence ID" value="GJN43465.1"/>
    <property type="molecule type" value="Genomic_DNA"/>
</dbReference>
<evidence type="ECO:0000256" key="2">
    <source>
        <dbReference type="ARBA" id="ARBA00023125"/>
    </source>
</evidence>
<keyword evidence="3" id="KW-0804">Transcription</keyword>
<evidence type="ECO:0000256" key="1">
    <source>
        <dbReference type="ARBA" id="ARBA00023015"/>
    </source>
</evidence>
<dbReference type="GO" id="GO:0003700">
    <property type="term" value="F:DNA-binding transcription factor activity"/>
    <property type="evidence" value="ECO:0007669"/>
    <property type="project" value="InterPro"/>
</dbReference>
<evidence type="ECO:0000259" key="4">
    <source>
        <dbReference type="PROSITE" id="PS50949"/>
    </source>
</evidence>
<comment type="caution">
    <text evidence="5">The sequence shown here is derived from an EMBL/GenBank/DDBJ whole genome shotgun (WGS) entry which is preliminary data.</text>
</comment>
<keyword evidence="2" id="KW-0238">DNA-binding</keyword>
<gene>
    <name evidence="5" type="ORF">CAT723_19440</name>
</gene>
<dbReference type="SMART" id="SM00345">
    <property type="entry name" value="HTH_GNTR"/>
    <property type="match status" value="1"/>
</dbReference>
<dbReference type="PROSITE" id="PS50949">
    <property type="entry name" value="HTH_GNTR"/>
    <property type="match status" value="1"/>
</dbReference>
<dbReference type="Pfam" id="PF00392">
    <property type="entry name" value="GntR"/>
    <property type="match status" value="1"/>
</dbReference>
<proteinExistence type="predicted"/>
<dbReference type="PANTHER" id="PTHR38445:SF10">
    <property type="entry name" value="GNTR-FAMILY TRANSCRIPTIONAL REGULATOR"/>
    <property type="match status" value="1"/>
</dbReference>
<reference evidence="5" key="1">
    <citation type="submission" date="2021-12" db="EMBL/GenBank/DDBJ databases">
        <title>Draft genome sequence of Corynebacterium ammoniagenes strain T-723.</title>
        <authorList>
            <person name="Matsuzawa M."/>
            <person name="Hiratani M."/>
            <person name="Abe I."/>
            <person name="Tsuji Y."/>
            <person name="Nakamura J."/>
        </authorList>
    </citation>
    <scope>NUCLEOTIDE SEQUENCE</scope>
    <source>
        <strain evidence="5">T-723</strain>
    </source>
</reference>
<evidence type="ECO:0000313" key="6">
    <source>
        <dbReference type="Proteomes" id="UP001054925"/>
    </source>
</evidence>
<dbReference type="PANTHER" id="PTHR38445">
    <property type="entry name" value="HTH-TYPE TRANSCRIPTIONAL REPRESSOR YTRA"/>
    <property type="match status" value="1"/>
</dbReference>
<dbReference type="GO" id="GO:0003677">
    <property type="term" value="F:DNA binding"/>
    <property type="evidence" value="ECO:0007669"/>
    <property type="project" value="UniProtKB-KW"/>
</dbReference>
<organism evidence="5 6">
    <name type="scientific">Corynebacterium ammoniagenes</name>
    <name type="common">Brevibacterium ammoniagenes</name>
    <dbReference type="NCBI Taxonomy" id="1697"/>
    <lineage>
        <taxon>Bacteria</taxon>
        <taxon>Bacillati</taxon>
        <taxon>Actinomycetota</taxon>
        <taxon>Actinomycetes</taxon>
        <taxon>Mycobacteriales</taxon>
        <taxon>Corynebacteriaceae</taxon>
        <taxon>Corynebacterium</taxon>
    </lineage>
</organism>
<accession>A0AAV5GB06</accession>
<evidence type="ECO:0000313" key="5">
    <source>
        <dbReference type="EMBL" id="GJN43465.1"/>
    </source>
</evidence>
<feature type="domain" description="HTH gntR-type" evidence="4">
    <location>
        <begin position="10"/>
        <end position="78"/>
    </location>
</feature>